<accession>A0A2H0V4H6</accession>
<feature type="transmembrane region" description="Helical" evidence="1">
    <location>
        <begin position="12"/>
        <end position="35"/>
    </location>
</feature>
<sequence length="247" mass="28128">MVNKKKKERSVLWLGGLMIFLCILIVAVGYLLFLVNQNIQRVQSDVFNVKATVSEQQKNNLDTLESQLEILRQGDLTNVSALQPSLYVNRRLGIQFQVPVFVDSQDGLIEDNDVIMFGPLENLAGVFLPKYSLRIYSDQNIDDYLSRIRFAGEVCDPSISCLLFDFNFSEIDPDRKIAITKIVEPFDLAGFQAWKYSASDTCLIPTFLVYDQTNDRLFEFQENCSDDDSGAFEVLNQIVHSFTLLPI</sequence>
<comment type="caution">
    <text evidence="2">The sequence shown here is derived from an EMBL/GenBank/DDBJ whole genome shotgun (WGS) entry which is preliminary data.</text>
</comment>
<dbReference type="Proteomes" id="UP000229901">
    <property type="component" value="Unassembled WGS sequence"/>
</dbReference>
<keyword evidence="1" id="KW-0472">Membrane</keyword>
<reference evidence="3" key="1">
    <citation type="submission" date="2017-09" db="EMBL/GenBank/DDBJ databases">
        <title>Depth-based differentiation of microbial function through sediment-hosted aquifers and enrichment of novel symbionts in the deep terrestrial subsurface.</title>
        <authorList>
            <person name="Probst A.J."/>
            <person name="Ladd B."/>
            <person name="Jarett J.K."/>
            <person name="Geller-Mcgrath D.E."/>
            <person name="Sieber C.M.K."/>
            <person name="Emerson J.B."/>
            <person name="Anantharaman K."/>
            <person name="Thomas B.C."/>
            <person name="Malmstrom R."/>
            <person name="Stieglmeier M."/>
            <person name="Klingl A."/>
            <person name="Woyke T."/>
            <person name="Ryan C.M."/>
            <person name="Banfield J.F."/>
        </authorList>
    </citation>
    <scope>NUCLEOTIDE SEQUENCE [LARGE SCALE GENOMIC DNA]</scope>
</reference>
<evidence type="ECO:0000313" key="3">
    <source>
        <dbReference type="Proteomes" id="UP000229901"/>
    </source>
</evidence>
<evidence type="ECO:0000313" key="2">
    <source>
        <dbReference type="EMBL" id="PIR93984.1"/>
    </source>
</evidence>
<proteinExistence type="predicted"/>
<gene>
    <name evidence="2" type="ORF">COT97_03735</name>
</gene>
<keyword evidence="1" id="KW-1133">Transmembrane helix</keyword>
<name>A0A2H0V4H6_9BACT</name>
<organism evidence="2 3">
    <name type="scientific">Candidatus Falkowbacteria bacterium CG10_big_fil_rev_8_21_14_0_10_39_11</name>
    <dbReference type="NCBI Taxonomy" id="1974565"/>
    <lineage>
        <taxon>Bacteria</taxon>
        <taxon>Candidatus Falkowiibacteriota</taxon>
    </lineage>
</organism>
<protein>
    <submittedName>
        <fullName evidence="2">Uncharacterized protein</fullName>
    </submittedName>
</protein>
<keyword evidence="1" id="KW-0812">Transmembrane</keyword>
<dbReference type="AlphaFoldDB" id="A0A2H0V4H6"/>
<dbReference type="EMBL" id="PFAP01000026">
    <property type="protein sequence ID" value="PIR93984.1"/>
    <property type="molecule type" value="Genomic_DNA"/>
</dbReference>
<evidence type="ECO:0000256" key="1">
    <source>
        <dbReference type="SAM" id="Phobius"/>
    </source>
</evidence>